<dbReference type="Proteomes" id="UP000216345">
    <property type="component" value="Unassembled WGS sequence"/>
</dbReference>
<name>A0A256FDL5_9HYPH</name>
<proteinExistence type="predicted"/>
<dbReference type="AlphaFoldDB" id="A0A256FDL5"/>
<evidence type="ECO:0000313" key="2">
    <source>
        <dbReference type="Proteomes" id="UP000216345"/>
    </source>
</evidence>
<protein>
    <submittedName>
        <fullName evidence="1">Uncharacterized protein</fullName>
    </submittedName>
</protein>
<organism evidence="1 2">
    <name type="scientific">Brucella rhizosphaerae</name>
    <dbReference type="NCBI Taxonomy" id="571254"/>
    <lineage>
        <taxon>Bacteria</taxon>
        <taxon>Pseudomonadati</taxon>
        <taxon>Pseudomonadota</taxon>
        <taxon>Alphaproteobacteria</taxon>
        <taxon>Hyphomicrobiales</taxon>
        <taxon>Brucellaceae</taxon>
        <taxon>Brucella/Ochrobactrum group</taxon>
        <taxon>Brucella</taxon>
    </lineage>
</organism>
<sequence>MDFWNLTFERAFVSVGVQTSNSIHSFIPNWNELLRKYCCP</sequence>
<reference evidence="1 2" key="1">
    <citation type="submission" date="2017-07" db="EMBL/GenBank/DDBJ databases">
        <title>Phylogenetic study on the rhizospheric bacterium Ochrobactrum sp. A44.</title>
        <authorList>
            <person name="Krzyzanowska D.M."/>
            <person name="Ossowicki A."/>
            <person name="Rajewska M."/>
            <person name="Maciag T."/>
            <person name="Kaczynski Z."/>
            <person name="Czerwicka M."/>
            <person name="Jafra S."/>
        </authorList>
    </citation>
    <scope>NUCLEOTIDE SEQUENCE [LARGE SCALE GENOMIC DNA]</scope>
    <source>
        <strain evidence="1 2">PR17</strain>
    </source>
</reference>
<gene>
    <name evidence="1" type="ORF">CEV32_1138</name>
</gene>
<evidence type="ECO:0000313" key="1">
    <source>
        <dbReference type="EMBL" id="OYR12962.1"/>
    </source>
</evidence>
<dbReference type="EMBL" id="NNRK01000029">
    <property type="protein sequence ID" value="OYR12962.1"/>
    <property type="molecule type" value="Genomic_DNA"/>
</dbReference>
<keyword evidence="2" id="KW-1185">Reference proteome</keyword>
<comment type="caution">
    <text evidence="1">The sequence shown here is derived from an EMBL/GenBank/DDBJ whole genome shotgun (WGS) entry which is preliminary data.</text>
</comment>
<accession>A0A256FDL5</accession>